<dbReference type="Pfam" id="PF00350">
    <property type="entry name" value="Dynamin_N"/>
    <property type="match status" value="1"/>
</dbReference>
<evidence type="ECO:0000313" key="4">
    <source>
        <dbReference type="Proteomes" id="UP001438707"/>
    </source>
</evidence>
<feature type="compositionally biased region" description="Low complexity" evidence="1">
    <location>
        <begin position="438"/>
        <end position="456"/>
    </location>
</feature>
<dbReference type="Proteomes" id="UP001438707">
    <property type="component" value="Unassembled WGS sequence"/>
</dbReference>
<dbReference type="InterPro" id="IPR045063">
    <property type="entry name" value="Dynamin_N"/>
</dbReference>
<reference evidence="3 4" key="1">
    <citation type="journal article" date="2024" name="Nat. Commun.">
        <title>Phylogenomics reveals the evolutionary origins of lichenization in chlorophyte algae.</title>
        <authorList>
            <person name="Puginier C."/>
            <person name="Libourel C."/>
            <person name="Otte J."/>
            <person name="Skaloud P."/>
            <person name="Haon M."/>
            <person name="Grisel S."/>
            <person name="Petersen M."/>
            <person name="Berrin J.G."/>
            <person name="Delaux P.M."/>
            <person name="Dal Grande F."/>
            <person name="Keller J."/>
        </authorList>
    </citation>
    <scope>NUCLEOTIDE SEQUENCE [LARGE SCALE GENOMIC DNA]</scope>
    <source>
        <strain evidence="3 4">SAG 2145</strain>
    </source>
</reference>
<sequence length="477" mass="52852">MDSIPAGTIVKQPITVRICKSDAPTMEIIDLLGIRSTPPAARAMTEQIVKDYLAEEGTLALCVVDATCPELTSSQGIGFVIDQQKEAHTIVTLTKSDKLDWPDIERQVVRRVFKKTEEAIDNLRAAWPSSTEAHHDQVRLLEASGEEQRTFRSKVFDKIPQNMRQFETALRGNIGIANLIHQIEQLYCNYVKNVWQQRAINIMAGPIAEAQQALNALGTPPGPALSTAQVMEHAASFIDYDRMAQRLQQATLLVEAAIREFLQRTPYIKLLLSGISAAFCRESFMHLHRFQELEQVILAKGLVQLIEPGRIRDQLLQDLLPQLRLIRLDFHQHSSIAASFTRLDEAIRVGIVQHAILPLKNGGFSRCAPAGFQLQETDDYKLKRQKTQGNLANFRAAMDVIVNIDKDMDDPAGGSSDTGQRSRSHGHQADGIGGASRGQEAAEGSQQQQQAPSSGPWGSWQTAASANKNPLCYSLYD</sequence>
<evidence type="ECO:0000256" key="1">
    <source>
        <dbReference type="SAM" id="MobiDB-lite"/>
    </source>
</evidence>
<feature type="region of interest" description="Disordered" evidence="1">
    <location>
        <begin position="406"/>
        <end position="463"/>
    </location>
</feature>
<proteinExistence type="predicted"/>
<dbReference type="Gene3D" id="3.40.50.300">
    <property type="entry name" value="P-loop containing nucleotide triphosphate hydrolases"/>
    <property type="match status" value="1"/>
</dbReference>
<dbReference type="AlphaFoldDB" id="A0AAW1RKU8"/>
<organism evidence="3 4">
    <name type="scientific">Apatococcus lobatus</name>
    <dbReference type="NCBI Taxonomy" id="904363"/>
    <lineage>
        <taxon>Eukaryota</taxon>
        <taxon>Viridiplantae</taxon>
        <taxon>Chlorophyta</taxon>
        <taxon>core chlorophytes</taxon>
        <taxon>Trebouxiophyceae</taxon>
        <taxon>Chlorellales</taxon>
        <taxon>Chlorellaceae</taxon>
        <taxon>Apatococcus</taxon>
    </lineage>
</organism>
<dbReference type="EMBL" id="JALJOS010000010">
    <property type="protein sequence ID" value="KAK9833897.1"/>
    <property type="molecule type" value="Genomic_DNA"/>
</dbReference>
<feature type="domain" description="Dynamin N-terminal" evidence="2">
    <location>
        <begin position="9"/>
        <end position="95"/>
    </location>
</feature>
<protein>
    <recommendedName>
        <fullName evidence="2">Dynamin N-terminal domain-containing protein</fullName>
    </recommendedName>
</protein>
<accession>A0AAW1RKU8</accession>
<dbReference type="SUPFAM" id="SSF52540">
    <property type="entry name" value="P-loop containing nucleoside triphosphate hydrolases"/>
    <property type="match status" value="1"/>
</dbReference>
<name>A0AAW1RKU8_9CHLO</name>
<evidence type="ECO:0000259" key="2">
    <source>
        <dbReference type="Pfam" id="PF00350"/>
    </source>
</evidence>
<dbReference type="InterPro" id="IPR027417">
    <property type="entry name" value="P-loop_NTPase"/>
</dbReference>
<keyword evidence="4" id="KW-1185">Reference proteome</keyword>
<gene>
    <name evidence="3" type="ORF">WJX74_009328</name>
</gene>
<evidence type="ECO:0000313" key="3">
    <source>
        <dbReference type="EMBL" id="KAK9833897.1"/>
    </source>
</evidence>
<comment type="caution">
    <text evidence="3">The sequence shown here is derived from an EMBL/GenBank/DDBJ whole genome shotgun (WGS) entry which is preliminary data.</text>
</comment>